<evidence type="ECO:0000256" key="1">
    <source>
        <dbReference type="SAM" id="MobiDB-lite"/>
    </source>
</evidence>
<dbReference type="Pfam" id="PF03473">
    <property type="entry name" value="MOSC"/>
    <property type="match status" value="1"/>
</dbReference>
<dbReference type="InterPro" id="IPR011037">
    <property type="entry name" value="Pyrv_Knase-like_insert_dom_sf"/>
</dbReference>
<reference evidence="3" key="1">
    <citation type="submission" date="2020-02" db="EMBL/GenBank/DDBJ databases">
        <authorList>
            <person name="Meier V. D."/>
        </authorList>
    </citation>
    <scope>NUCLEOTIDE SEQUENCE</scope>
    <source>
        <strain evidence="3">AVDCRST_MAG59</strain>
    </source>
</reference>
<accession>A0A6J4UGT3</accession>
<gene>
    <name evidence="3" type="ORF">AVDCRST_MAG59-1675</name>
</gene>
<dbReference type="InterPro" id="IPR005302">
    <property type="entry name" value="MoCF_Sase_C"/>
</dbReference>
<feature type="domain" description="MOSC" evidence="2">
    <location>
        <begin position="18"/>
        <end position="168"/>
    </location>
</feature>
<dbReference type="PANTHER" id="PTHR36930:SF1">
    <property type="entry name" value="MOSC DOMAIN-CONTAINING PROTEIN"/>
    <property type="match status" value="1"/>
</dbReference>
<dbReference type="GO" id="GO:0030170">
    <property type="term" value="F:pyridoxal phosphate binding"/>
    <property type="evidence" value="ECO:0007669"/>
    <property type="project" value="InterPro"/>
</dbReference>
<proteinExistence type="predicted"/>
<dbReference type="AlphaFoldDB" id="A0A6J4UGT3"/>
<organism evidence="3">
    <name type="scientific">uncultured Thermomicrobiales bacterium</name>
    <dbReference type="NCBI Taxonomy" id="1645740"/>
    <lineage>
        <taxon>Bacteria</taxon>
        <taxon>Pseudomonadati</taxon>
        <taxon>Thermomicrobiota</taxon>
        <taxon>Thermomicrobia</taxon>
        <taxon>Thermomicrobiales</taxon>
        <taxon>environmental samples</taxon>
    </lineage>
</organism>
<evidence type="ECO:0000313" key="3">
    <source>
        <dbReference type="EMBL" id="CAA9550142.1"/>
    </source>
</evidence>
<dbReference type="EMBL" id="CADCWF010000104">
    <property type="protein sequence ID" value="CAA9550142.1"/>
    <property type="molecule type" value="Genomic_DNA"/>
</dbReference>
<dbReference type="Gene3D" id="2.40.33.20">
    <property type="entry name" value="PK beta-barrel domain-like"/>
    <property type="match status" value="1"/>
</dbReference>
<sequence length="180" mass="18592">MDGTVEAVSVSPGHTMGKPNRDAIRLLAGLGVEGDAHAGETVKHRSRVARDPSQPNLRQVHLIHAELHDELRAAGFAVAPGQMGENVTTSGVDLLGLPTGSRLRLGAEATVEVTGLRNPCAQLDGIQPGLMAATLGRDADGNLVRKAGIMAVVLTGGEVRPGDPIAVELPTAPHRPLAPV</sequence>
<dbReference type="SUPFAM" id="SSF50800">
    <property type="entry name" value="PK beta-barrel domain-like"/>
    <property type="match status" value="1"/>
</dbReference>
<feature type="region of interest" description="Disordered" evidence="1">
    <location>
        <begin position="1"/>
        <end position="20"/>
    </location>
</feature>
<name>A0A6J4UGT3_9BACT</name>
<protein>
    <submittedName>
        <fullName evidence="3">Uncharacterized protein conserved in bacteria</fullName>
    </submittedName>
</protein>
<dbReference type="GO" id="GO:0003824">
    <property type="term" value="F:catalytic activity"/>
    <property type="evidence" value="ECO:0007669"/>
    <property type="project" value="InterPro"/>
</dbReference>
<evidence type="ECO:0000259" key="2">
    <source>
        <dbReference type="PROSITE" id="PS51340"/>
    </source>
</evidence>
<dbReference type="GO" id="GO:0030151">
    <property type="term" value="F:molybdenum ion binding"/>
    <property type="evidence" value="ECO:0007669"/>
    <property type="project" value="InterPro"/>
</dbReference>
<dbReference type="PANTHER" id="PTHR36930">
    <property type="entry name" value="METAL-SULFUR CLUSTER BIOSYNTHESIS PROTEINS YUAD-RELATED"/>
    <property type="match status" value="1"/>
</dbReference>
<dbReference type="InterPro" id="IPR052716">
    <property type="entry name" value="MOSC_domain"/>
</dbReference>
<dbReference type="PROSITE" id="PS51340">
    <property type="entry name" value="MOSC"/>
    <property type="match status" value="1"/>
</dbReference>